<evidence type="ECO:0000313" key="3">
    <source>
        <dbReference type="EMBL" id="CAL4764880.1"/>
    </source>
</evidence>
<comment type="caution">
    <text evidence="2">The sequence shown here is derived from an EMBL/GenBank/DDBJ whole genome shotgun (WGS) entry which is preliminary data.</text>
</comment>
<evidence type="ECO:0000256" key="1">
    <source>
        <dbReference type="SAM" id="Phobius"/>
    </source>
</evidence>
<keyword evidence="4" id="KW-1185">Reference proteome</keyword>
<feature type="transmembrane region" description="Helical" evidence="1">
    <location>
        <begin position="114"/>
        <end position="133"/>
    </location>
</feature>
<dbReference type="EMBL" id="CAMXCT010000351">
    <property type="protein sequence ID" value="CAI3977568.1"/>
    <property type="molecule type" value="Genomic_DNA"/>
</dbReference>
<keyword evidence="1" id="KW-1133">Transmembrane helix</keyword>
<organism evidence="2">
    <name type="scientific">Cladocopium goreaui</name>
    <dbReference type="NCBI Taxonomy" id="2562237"/>
    <lineage>
        <taxon>Eukaryota</taxon>
        <taxon>Sar</taxon>
        <taxon>Alveolata</taxon>
        <taxon>Dinophyceae</taxon>
        <taxon>Suessiales</taxon>
        <taxon>Symbiodiniaceae</taxon>
        <taxon>Cladocopium</taxon>
    </lineage>
</organism>
<sequence>MVHEHRSHHWLLRVVEPPTVRVCSFFTRLSTLHRTIRSNYDFTIHYINSSLFLMMLGRGLLGSTVILVTIHSASCCPEPPCNGINGTMIQVSDIDMQLLLHAMILSQDPVRGNFFVAVVLFTLMVACAMYAAIMQRWEERGTKSQIPSQSMLKGIDEMHFTPDLVVPEGCECVLLVCSKPKRGMTYDVIDSGGGIVLGMEDSFEATPVPRRKLLTPNKVLLGQCVRTQQSFPSQTSTEITFEILNADHAVFAKLTYEPRQGRDDKVFIETISQKFLFFGSIQHQTLNLTDFCGKLLATTEPVTQQGPRGEPPGSLLRLRVAPLADVGLVLCSLMCIQHISPGW</sequence>
<dbReference type="EMBL" id="CAMXCT030000351">
    <property type="protein sequence ID" value="CAL4764880.1"/>
    <property type="molecule type" value="Genomic_DNA"/>
</dbReference>
<evidence type="ECO:0000313" key="4">
    <source>
        <dbReference type="Proteomes" id="UP001152797"/>
    </source>
</evidence>
<name>A0A9P1FIN5_9DINO</name>
<accession>A0A9P1FIN5</accession>
<reference evidence="2" key="1">
    <citation type="submission" date="2022-10" db="EMBL/GenBank/DDBJ databases">
        <authorList>
            <person name="Chen Y."/>
            <person name="Dougan E. K."/>
            <person name="Chan C."/>
            <person name="Rhodes N."/>
            <person name="Thang M."/>
        </authorList>
    </citation>
    <scope>NUCLEOTIDE SEQUENCE</scope>
</reference>
<dbReference type="Proteomes" id="UP001152797">
    <property type="component" value="Unassembled WGS sequence"/>
</dbReference>
<keyword evidence="1" id="KW-0472">Membrane</keyword>
<dbReference type="AlphaFoldDB" id="A0A9P1FIN5"/>
<proteinExistence type="predicted"/>
<reference evidence="3 4" key="2">
    <citation type="submission" date="2024-05" db="EMBL/GenBank/DDBJ databases">
        <authorList>
            <person name="Chen Y."/>
            <person name="Shah S."/>
            <person name="Dougan E. K."/>
            <person name="Thang M."/>
            <person name="Chan C."/>
        </authorList>
    </citation>
    <scope>NUCLEOTIDE SEQUENCE [LARGE SCALE GENOMIC DNA]</scope>
</reference>
<evidence type="ECO:0000313" key="2">
    <source>
        <dbReference type="EMBL" id="CAI3977568.1"/>
    </source>
</evidence>
<gene>
    <name evidence="2" type="ORF">C1SCF055_LOCUS5701</name>
</gene>
<protein>
    <submittedName>
        <fullName evidence="2">Uncharacterized protein</fullName>
    </submittedName>
</protein>
<dbReference type="EMBL" id="CAMXCT020000351">
    <property type="protein sequence ID" value="CAL1130943.1"/>
    <property type="molecule type" value="Genomic_DNA"/>
</dbReference>
<dbReference type="OrthoDB" id="448524at2759"/>
<keyword evidence="1" id="KW-0812">Transmembrane</keyword>